<evidence type="ECO:0000256" key="1">
    <source>
        <dbReference type="ARBA" id="ARBA00004229"/>
    </source>
</evidence>
<evidence type="ECO:0000259" key="9">
    <source>
        <dbReference type="PROSITE" id="PS51710"/>
    </source>
</evidence>
<dbReference type="OMA" id="EWKNDVM"/>
<dbReference type="Pfam" id="PF06858">
    <property type="entry name" value="NOG1"/>
    <property type="match status" value="1"/>
</dbReference>
<dbReference type="InterPro" id="IPR005225">
    <property type="entry name" value="Small_GTP-bd"/>
</dbReference>
<dbReference type="STRING" id="905079.L1JUW8"/>
<dbReference type="EMBL" id="JH992973">
    <property type="protein sequence ID" value="EKX52119.1"/>
    <property type="molecule type" value="Genomic_DNA"/>
</dbReference>
<dbReference type="GO" id="GO:0042254">
    <property type="term" value="P:ribosome biogenesis"/>
    <property type="evidence" value="ECO:0007669"/>
    <property type="project" value="UniProtKB-KW"/>
</dbReference>
<dbReference type="GeneID" id="17308812"/>
<dbReference type="PROSITE" id="PS51710">
    <property type="entry name" value="G_OBG"/>
    <property type="match status" value="1"/>
</dbReference>
<keyword evidence="5" id="KW-0342">GTP-binding</keyword>
<dbReference type="eggNOG" id="KOG1490">
    <property type="taxonomic scope" value="Eukaryota"/>
</dbReference>
<dbReference type="OrthoDB" id="415015at2759"/>
<evidence type="ECO:0000256" key="4">
    <source>
        <dbReference type="ARBA" id="ARBA00022741"/>
    </source>
</evidence>
<dbReference type="PaxDb" id="55529-EKX52119"/>
<reference evidence="11" key="3">
    <citation type="submission" date="2016-03" db="UniProtKB">
        <authorList>
            <consortium name="EnsemblProtists"/>
        </authorList>
    </citation>
    <scope>IDENTIFICATION</scope>
</reference>
<evidence type="ECO:0000256" key="8">
    <source>
        <dbReference type="SAM" id="MobiDB-lite"/>
    </source>
</evidence>
<evidence type="ECO:0000256" key="3">
    <source>
        <dbReference type="ARBA" id="ARBA00022517"/>
    </source>
</evidence>
<dbReference type="EnsemblProtists" id="EKX52119">
    <property type="protein sequence ID" value="EKX52119"/>
    <property type="gene ID" value="GUITHDRAFT_161314"/>
</dbReference>
<evidence type="ECO:0000256" key="2">
    <source>
        <dbReference type="ARBA" id="ARBA00004604"/>
    </source>
</evidence>
<dbReference type="InterPro" id="IPR010674">
    <property type="entry name" value="NOG1_Rossman_fold_dom"/>
</dbReference>
<dbReference type="InterPro" id="IPR006073">
    <property type="entry name" value="GTP-bd"/>
</dbReference>
<keyword evidence="3 7" id="KW-0690">Ribosome biogenesis</keyword>
<dbReference type="GO" id="GO:0009507">
    <property type="term" value="C:chloroplast"/>
    <property type="evidence" value="ECO:0007669"/>
    <property type="project" value="UniProtKB-SubCell"/>
</dbReference>
<dbReference type="GO" id="GO:0005730">
    <property type="term" value="C:nucleolus"/>
    <property type="evidence" value="ECO:0007669"/>
    <property type="project" value="UniProtKB-SubCell"/>
</dbReference>
<dbReference type="SUPFAM" id="SSF52540">
    <property type="entry name" value="P-loop containing nucleoside triphosphate hydrolases"/>
    <property type="match status" value="1"/>
</dbReference>
<evidence type="ECO:0000256" key="5">
    <source>
        <dbReference type="ARBA" id="ARBA00023134"/>
    </source>
</evidence>
<dbReference type="InterPro" id="IPR027417">
    <property type="entry name" value="P-loop_NTPase"/>
</dbReference>
<feature type="compositionally biased region" description="Acidic residues" evidence="8">
    <location>
        <begin position="573"/>
        <end position="585"/>
    </location>
</feature>
<keyword evidence="6 7" id="KW-0539">Nucleus</keyword>
<feature type="region of interest" description="Disordered" evidence="8">
    <location>
        <begin position="546"/>
        <end position="673"/>
    </location>
</feature>
<dbReference type="NCBIfam" id="TIGR00231">
    <property type="entry name" value="small_GTP"/>
    <property type="match status" value="1"/>
</dbReference>
<dbReference type="Pfam" id="PF17835">
    <property type="entry name" value="NOG1_N"/>
    <property type="match status" value="1"/>
</dbReference>
<dbReference type="AlphaFoldDB" id="L1JUW8"/>
<reference evidence="12" key="2">
    <citation type="submission" date="2012-11" db="EMBL/GenBank/DDBJ databases">
        <authorList>
            <person name="Kuo A."/>
            <person name="Curtis B.A."/>
            <person name="Tanifuji G."/>
            <person name="Burki F."/>
            <person name="Gruber A."/>
            <person name="Irimia M."/>
            <person name="Maruyama S."/>
            <person name="Arias M.C."/>
            <person name="Ball S.G."/>
            <person name="Gile G.H."/>
            <person name="Hirakawa Y."/>
            <person name="Hopkins J.F."/>
            <person name="Rensing S.A."/>
            <person name="Schmutz J."/>
            <person name="Symeonidi A."/>
            <person name="Elias M."/>
            <person name="Eveleigh R.J."/>
            <person name="Herman E.K."/>
            <person name="Klute M.J."/>
            <person name="Nakayama T."/>
            <person name="Obornik M."/>
            <person name="Reyes-Prieto A."/>
            <person name="Armbrust E.V."/>
            <person name="Aves S.J."/>
            <person name="Beiko R.G."/>
            <person name="Coutinho P."/>
            <person name="Dacks J.B."/>
            <person name="Durnford D.G."/>
            <person name="Fast N.M."/>
            <person name="Green B.R."/>
            <person name="Grisdale C."/>
            <person name="Hempe F."/>
            <person name="Henrissat B."/>
            <person name="Hoppner M.P."/>
            <person name="Ishida K.-I."/>
            <person name="Kim E."/>
            <person name="Koreny L."/>
            <person name="Kroth P.G."/>
            <person name="Liu Y."/>
            <person name="Malik S.-B."/>
            <person name="Maier U.G."/>
            <person name="McRose D."/>
            <person name="Mock T."/>
            <person name="Neilson J.A."/>
            <person name="Onodera N.T."/>
            <person name="Poole A.M."/>
            <person name="Pritham E.J."/>
            <person name="Richards T.A."/>
            <person name="Rocap G."/>
            <person name="Roy S.W."/>
            <person name="Sarai C."/>
            <person name="Schaack S."/>
            <person name="Shirato S."/>
            <person name="Slamovits C.H."/>
            <person name="Spencer D.F."/>
            <person name="Suzuki S."/>
            <person name="Worden A.Z."/>
            <person name="Zauner S."/>
            <person name="Barry K."/>
            <person name="Bell C."/>
            <person name="Bharti A.K."/>
            <person name="Crow J.A."/>
            <person name="Grimwood J."/>
            <person name="Kramer R."/>
            <person name="Lindquist E."/>
            <person name="Lucas S."/>
            <person name="Salamov A."/>
            <person name="McFadden G.I."/>
            <person name="Lane C.E."/>
            <person name="Keeling P.J."/>
            <person name="Gray M.W."/>
            <person name="Grigoriev I.V."/>
            <person name="Archibald J.M."/>
        </authorList>
    </citation>
    <scope>NUCLEOTIDE SEQUENCE</scope>
    <source>
        <strain evidence="12">CCMP2712</strain>
    </source>
</reference>
<feature type="compositionally biased region" description="Basic and acidic residues" evidence="8">
    <location>
        <begin position="609"/>
        <end position="624"/>
    </location>
</feature>
<gene>
    <name evidence="10" type="ORF">GUITHDRAFT_161314</name>
</gene>
<evidence type="ECO:0000313" key="12">
    <source>
        <dbReference type="Proteomes" id="UP000011087"/>
    </source>
</evidence>
<feature type="region of interest" description="Disordered" evidence="8">
    <location>
        <begin position="461"/>
        <end position="484"/>
    </location>
</feature>
<evidence type="ECO:0000256" key="7">
    <source>
        <dbReference type="PIRNR" id="PIRNR038919"/>
    </source>
</evidence>
<organism evidence="10">
    <name type="scientific">Guillardia theta (strain CCMP2712)</name>
    <name type="common">Cryptophyte</name>
    <dbReference type="NCBI Taxonomy" id="905079"/>
    <lineage>
        <taxon>Eukaryota</taxon>
        <taxon>Cryptophyceae</taxon>
        <taxon>Pyrenomonadales</taxon>
        <taxon>Geminigeraceae</taxon>
        <taxon>Guillardia</taxon>
    </lineage>
</organism>
<reference evidence="10 12" key="1">
    <citation type="journal article" date="2012" name="Nature">
        <title>Algal genomes reveal evolutionary mosaicism and the fate of nucleomorphs.</title>
        <authorList>
            <consortium name="DOE Joint Genome Institute"/>
            <person name="Curtis B.A."/>
            <person name="Tanifuji G."/>
            <person name="Burki F."/>
            <person name="Gruber A."/>
            <person name="Irimia M."/>
            <person name="Maruyama S."/>
            <person name="Arias M.C."/>
            <person name="Ball S.G."/>
            <person name="Gile G.H."/>
            <person name="Hirakawa Y."/>
            <person name="Hopkins J.F."/>
            <person name="Kuo A."/>
            <person name="Rensing S.A."/>
            <person name="Schmutz J."/>
            <person name="Symeonidi A."/>
            <person name="Elias M."/>
            <person name="Eveleigh R.J."/>
            <person name="Herman E.K."/>
            <person name="Klute M.J."/>
            <person name="Nakayama T."/>
            <person name="Obornik M."/>
            <person name="Reyes-Prieto A."/>
            <person name="Armbrust E.V."/>
            <person name="Aves S.J."/>
            <person name="Beiko R.G."/>
            <person name="Coutinho P."/>
            <person name="Dacks J.B."/>
            <person name="Durnford D.G."/>
            <person name="Fast N.M."/>
            <person name="Green B.R."/>
            <person name="Grisdale C.J."/>
            <person name="Hempel F."/>
            <person name="Henrissat B."/>
            <person name="Hoppner M.P."/>
            <person name="Ishida K."/>
            <person name="Kim E."/>
            <person name="Koreny L."/>
            <person name="Kroth P.G."/>
            <person name="Liu Y."/>
            <person name="Malik S.B."/>
            <person name="Maier U.G."/>
            <person name="McRose D."/>
            <person name="Mock T."/>
            <person name="Neilson J.A."/>
            <person name="Onodera N.T."/>
            <person name="Poole A.M."/>
            <person name="Pritham E.J."/>
            <person name="Richards T.A."/>
            <person name="Rocap G."/>
            <person name="Roy S.W."/>
            <person name="Sarai C."/>
            <person name="Schaack S."/>
            <person name="Shirato S."/>
            <person name="Slamovits C.H."/>
            <person name="Spencer D.F."/>
            <person name="Suzuki S."/>
            <person name="Worden A.Z."/>
            <person name="Zauner S."/>
            <person name="Barry K."/>
            <person name="Bell C."/>
            <person name="Bharti A.K."/>
            <person name="Crow J.A."/>
            <person name="Grimwood J."/>
            <person name="Kramer R."/>
            <person name="Lindquist E."/>
            <person name="Lucas S."/>
            <person name="Salamov A."/>
            <person name="McFadden G.I."/>
            <person name="Lane C.E."/>
            <person name="Keeling P.J."/>
            <person name="Gray M.W."/>
            <person name="Grigoriev I.V."/>
            <person name="Archibald J.M."/>
        </authorList>
    </citation>
    <scope>NUCLEOTIDE SEQUENCE</scope>
    <source>
        <strain evidence="10 12">CCMP2712</strain>
    </source>
</reference>
<dbReference type="InterPro" id="IPR012973">
    <property type="entry name" value="NOG_C"/>
</dbReference>
<dbReference type="Proteomes" id="UP000011087">
    <property type="component" value="Unassembled WGS sequence"/>
</dbReference>
<dbReference type="KEGG" id="gtt:GUITHDRAFT_161314"/>
<sequence length="673" mass="77049">MVVYNFKKIAPVPTSKDFVDVVLSKTQRQTPTVVHKQYAIGRIRAFYMRKVKYAQQCYEEKIARILDEFPRLNDIHPFYADLMNVLYDRDHYKLALGQLNMARGLIDKIGKDYLRLLKFGDSLYRCKQLKRAALGRMCTLMKKLKSSLEYLEQVRQHLARLPSIDPNTRTLLICGFPNVGKSSFMNKVTRADVEVQPYAFTTKSLFVGHMDYKYLRWQVIDTPGILDHSLEERNTIEMQSVTALVHLKACILYFVDLSEQCGYSIKQQVSLFQNIKPLFEGKPLMVVLNKSDMKTVDQCSPEEQELVKTMQGANVQFITCSTLTEEGVTGLKTVACDALLTHRVNTKISRAEKAGKESSVLDGIHVAMPENRDTSERPPIIPSSVMARMQQGETTKTQRKLQKEIQEECGGAGVYSMDYREQYLGLKKEDWKFDIIPEIMDGKNIADFVDPDIERMLEELEREEEEREARGEYDEDPDALDDGLTEVEREQLDAARRKKATLRHESMMARSRNHPTMPRTVAANRRGDLSARGRSMDEHLEELGYDEDIGARKRARSMSEARGRSRTRKERMDVEEGEEGEAMDVDGERAAKKMRMASRSRSQSVPRDVAGHAYKDKTQQEKAKKITKKVVKSAMKVKGKGTARKGEADRHVPNFKPKHLLTGKRGIGKTDRR</sequence>
<comment type="subcellular location">
    <subcellularLocation>
        <location evidence="2 7">Nucleus</location>
        <location evidence="2 7">Nucleolus</location>
    </subcellularLocation>
    <subcellularLocation>
        <location evidence="1">Plastid</location>
        <location evidence="1">Chloroplast</location>
    </subcellularLocation>
</comment>
<dbReference type="RefSeq" id="XP_005839099.1">
    <property type="nucleotide sequence ID" value="XM_005839042.1"/>
</dbReference>
<dbReference type="Pfam" id="PF08155">
    <property type="entry name" value="NOGCT"/>
    <property type="match status" value="1"/>
</dbReference>
<dbReference type="FunFam" id="1.20.120.1190:FF:000001">
    <property type="entry name" value="Nucleolar GTP-binding protein 1"/>
    <property type="match status" value="1"/>
</dbReference>
<dbReference type="CDD" id="cd01897">
    <property type="entry name" value="NOG"/>
    <property type="match status" value="1"/>
</dbReference>
<proteinExistence type="inferred from homology"/>
<evidence type="ECO:0000313" key="11">
    <source>
        <dbReference type="EnsemblProtists" id="EKX52119"/>
    </source>
</evidence>
<feature type="compositionally biased region" description="Basic residues" evidence="8">
    <location>
        <begin position="625"/>
        <end position="643"/>
    </location>
</feature>
<evidence type="ECO:0000256" key="6">
    <source>
        <dbReference type="ARBA" id="ARBA00023242"/>
    </source>
</evidence>
<dbReference type="FunFam" id="3.40.50.300:FF:000496">
    <property type="entry name" value="Nucleolar GTP-binding protein 1"/>
    <property type="match status" value="1"/>
</dbReference>
<dbReference type="InterPro" id="IPR031167">
    <property type="entry name" value="G_OBG"/>
</dbReference>
<dbReference type="PIRSF" id="PIRSF038919">
    <property type="entry name" value="NOG1"/>
    <property type="match status" value="1"/>
</dbReference>
<comment type="function">
    <text evidence="7">Involved in the biogenesis of the 60S ribosomal subunit.</text>
</comment>
<feature type="domain" description="OBG-type G" evidence="9">
    <location>
        <begin position="169"/>
        <end position="340"/>
    </location>
</feature>
<accession>L1JUW8</accession>
<keyword evidence="4" id="KW-0547">Nucleotide-binding</keyword>
<protein>
    <recommendedName>
        <fullName evidence="7">Nucleolar GTP-binding protein 1</fullName>
    </recommendedName>
</protein>
<comment type="similarity">
    <text evidence="7">Belongs to the TRAFAC class OBG-HflX-like GTPase superfamily. OBG GTPase family. NOG subfamily.</text>
</comment>
<dbReference type="HOGENOM" id="CLU_011784_4_1_1"/>
<name>L1JUW8_GUITC</name>
<evidence type="ECO:0000313" key="10">
    <source>
        <dbReference type="EMBL" id="EKX52119.1"/>
    </source>
</evidence>
<feature type="compositionally biased region" description="Acidic residues" evidence="8">
    <location>
        <begin position="473"/>
        <end position="484"/>
    </location>
</feature>
<dbReference type="GO" id="GO:0005525">
    <property type="term" value="F:GTP binding"/>
    <property type="evidence" value="ECO:0007669"/>
    <property type="project" value="UniProtKB-KW"/>
</dbReference>
<dbReference type="Gene3D" id="3.40.50.300">
    <property type="entry name" value="P-loop containing nucleotide triphosphate hydrolases"/>
    <property type="match status" value="1"/>
</dbReference>
<dbReference type="PANTHER" id="PTHR45759">
    <property type="entry name" value="NUCLEOLAR GTP-BINDING PROTEIN 1"/>
    <property type="match status" value="1"/>
</dbReference>
<dbReference type="Gene3D" id="1.20.120.1190">
    <property type="match status" value="1"/>
</dbReference>
<dbReference type="InterPro" id="IPR041623">
    <property type="entry name" value="NOG1_N"/>
</dbReference>
<dbReference type="InterPro" id="IPR024926">
    <property type="entry name" value="NOG1"/>
</dbReference>
<keyword evidence="12" id="KW-1185">Reference proteome</keyword>
<dbReference type="PRINTS" id="PR00326">
    <property type="entry name" value="GTP1OBG"/>
</dbReference>